<gene>
    <name evidence="2" type="ORF">B2J93_7316</name>
</gene>
<feature type="compositionally biased region" description="Basic and acidic residues" evidence="1">
    <location>
        <begin position="543"/>
        <end position="553"/>
    </location>
</feature>
<keyword evidence="3" id="KW-1185">Reference proteome</keyword>
<feature type="region of interest" description="Disordered" evidence="1">
    <location>
        <begin position="1"/>
        <end position="32"/>
    </location>
</feature>
<feature type="compositionally biased region" description="Polar residues" evidence="1">
    <location>
        <begin position="57"/>
        <end position="66"/>
    </location>
</feature>
<proteinExistence type="predicted"/>
<evidence type="ECO:0000313" key="2">
    <source>
        <dbReference type="EMBL" id="OWP01332.1"/>
    </source>
</evidence>
<protein>
    <submittedName>
        <fullName evidence="2">Uncharacterized protein</fullName>
    </submittedName>
</protein>
<dbReference type="EMBL" id="MZNU01000280">
    <property type="protein sequence ID" value="OWP01332.1"/>
    <property type="molecule type" value="Genomic_DNA"/>
</dbReference>
<sequence length="579" mass="64345">MYNNEQHRGRPARSMSSSRRRQTKLQSWRKSMKRAHYQTLKLPVAASATVSGPAAQADNSLGSSFQQEHEKGSMNLDPLPPHLIATTSREEYKPLPSSDESLANSIAGYAEAAEIESMEFTSDTKQYASTAAGDQTSLDVSKNPEKFSYSSPTFSRNLPDLNQGAGAPEIMGSAPHAIDDDFAHTVPIGDANLLASRGHQEPSPQFPQWRCGHCSKNSNRFHPYHKRGPNSQHQGAPLIYPATSQFRQAYQRFFVCIDCKKRRLPIKNEHIILNAIELMTRGISSKDMLPEGFSENAVWEFQAALPLCIWLVMQGHSRAMEKRHGFMSNELCKILDSALADEHSGAPLEVTKEHRLSVEPVMQTTALGAGRHESSPASSISENLSFLQKAIERCPLINDKGNAHREETMEPKLKLAGLLSEVTMQMNNRDDLLEFLMVGRDMLLRYWQELSRPEVRTMQGLHREVRKTHVSDDMAILGIDAQTKPVFEESTDEEGESSNVESLEEEAGEFGTKQEKEEGEGTSREATSKSKDEDNSAYVPGQRQEKQMSEGLRRPGGGPGKSVFDGLLSNVNYVSDVVG</sequence>
<feature type="region of interest" description="Disordered" evidence="1">
    <location>
        <begin position="482"/>
        <end position="566"/>
    </location>
</feature>
<accession>A0A218Z0P7</accession>
<feature type="compositionally biased region" description="Acidic residues" evidence="1">
    <location>
        <begin position="489"/>
        <end position="508"/>
    </location>
</feature>
<dbReference type="AlphaFoldDB" id="A0A218Z0P7"/>
<feature type="region of interest" description="Disordered" evidence="1">
    <location>
        <begin position="48"/>
        <end position="82"/>
    </location>
</feature>
<evidence type="ECO:0000313" key="3">
    <source>
        <dbReference type="Proteomes" id="UP000242519"/>
    </source>
</evidence>
<feature type="compositionally biased region" description="Polar residues" evidence="1">
    <location>
        <begin position="131"/>
        <end position="140"/>
    </location>
</feature>
<feature type="region of interest" description="Disordered" evidence="1">
    <location>
        <begin position="131"/>
        <end position="175"/>
    </location>
</feature>
<feature type="compositionally biased region" description="Basic and acidic residues" evidence="1">
    <location>
        <begin position="512"/>
        <end position="534"/>
    </location>
</feature>
<comment type="caution">
    <text evidence="2">The sequence shown here is derived from an EMBL/GenBank/DDBJ whole genome shotgun (WGS) entry which is preliminary data.</text>
</comment>
<organism evidence="2 3">
    <name type="scientific">Diplocarpon coronariae</name>
    <dbReference type="NCBI Taxonomy" id="2795749"/>
    <lineage>
        <taxon>Eukaryota</taxon>
        <taxon>Fungi</taxon>
        <taxon>Dikarya</taxon>
        <taxon>Ascomycota</taxon>
        <taxon>Pezizomycotina</taxon>
        <taxon>Leotiomycetes</taxon>
        <taxon>Helotiales</taxon>
        <taxon>Drepanopezizaceae</taxon>
        <taxon>Diplocarpon</taxon>
    </lineage>
</organism>
<dbReference type="Proteomes" id="UP000242519">
    <property type="component" value="Unassembled WGS sequence"/>
</dbReference>
<evidence type="ECO:0000256" key="1">
    <source>
        <dbReference type="SAM" id="MobiDB-lite"/>
    </source>
</evidence>
<reference evidence="2 3" key="1">
    <citation type="submission" date="2017-04" db="EMBL/GenBank/DDBJ databases">
        <title>Draft genome sequence of Marssonina coronaria NL1: causal agent of apple blotch.</title>
        <authorList>
            <person name="Cheng Q."/>
        </authorList>
    </citation>
    <scope>NUCLEOTIDE SEQUENCE [LARGE SCALE GENOMIC DNA]</scope>
    <source>
        <strain evidence="2 3">NL1</strain>
    </source>
</reference>
<dbReference type="InParanoid" id="A0A218Z0P7"/>
<name>A0A218Z0P7_9HELO</name>